<dbReference type="InterPro" id="IPR002363">
    <property type="entry name" value="Ribosomal_uL10_CS_bac"/>
</dbReference>
<dbReference type="AlphaFoldDB" id="A0A1W1V642"/>
<sequence length="178" mass="19276">MSKQREAKALVVQEIKNKLGQSIVSILVDYRGLNVAEMTGLRRQLRAAGVEFKVVKNTLTRIASRELGLTELEPYLEGPTAIAFSSQDPVAPAKILSNMAKTNEHLKLKAGVLQGKVIGLDQIKALAELPPREELLGKVVGSLQAPLYGLVGVLSGPIRKLVYALEAIRKQREAAANT</sequence>
<reference evidence="6 7" key="1">
    <citation type="submission" date="2017-04" db="EMBL/GenBank/DDBJ databases">
        <authorList>
            <person name="Afonso C.L."/>
            <person name="Miller P.J."/>
            <person name="Scott M.A."/>
            <person name="Spackman E."/>
            <person name="Goraichik I."/>
            <person name="Dimitrov K.M."/>
            <person name="Suarez D.L."/>
            <person name="Swayne D.E."/>
        </authorList>
    </citation>
    <scope>NUCLEOTIDE SEQUENCE [LARGE SCALE GENOMIC DNA]</scope>
    <source>
        <strain evidence="6 7">ToBE</strain>
    </source>
</reference>
<proteinExistence type="inferred from homology"/>
<keyword evidence="7" id="KW-1185">Reference proteome</keyword>
<evidence type="ECO:0000256" key="4">
    <source>
        <dbReference type="ARBA" id="ARBA00035202"/>
    </source>
</evidence>
<dbReference type="EMBL" id="LT838272">
    <property type="protein sequence ID" value="SMB88793.1"/>
    <property type="molecule type" value="Genomic_DNA"/>
</dbReference>
<dbReference type="HAMAP" id="MF_00362">
    <property type="entry name" value="Ribosomal_uL10"/>
    <property type="match status" value="1"/>
</dbReference>
<keyword evidence="2 5" id="KW-0689">Ribosomal protein</keyword>
<keyword evidence="5" id="KW-0699">rRNA-binding</keyword>
<dbReference type="NCBIfam" id="NF000955">
    <property type="entry name" value="PRK00099.1-1"/>
    <property type="match status" value="1"/>
</dbReference>
<dbReference type="RefSeq" id="WP_084662965.1">
    <property type="nucleotide sequence ID" value="NZ_LT838272.1"/>
</dbReference>
<evidence type="ECO:0000256" key="5">
    <source>
        <dbReference type="HAMAP-Rule" id="MF_00362"/>
    </source>
</evidence>
<dbReference type="InterPro" id="IPR043141">
    <property type="entry name" value="Ribosomal_uL10-like_sf"/>
</dbReference>
<evidence type="ECO:0000313" key="7">
    <source>
        <dbReference type="Proteomes" id="UP000192569"/>
    </source>
</evidence>
<dbReference type="InterPro" id="IPR022973">
    <property type="entry name" value="Ribosomal_uL10_bac"/>
</dbReference>
<name>A0A1W1V642_9FIRM</name>
<dbReference type="SUPFAM" id="SSF160369">
    <property type="entry name" value="Ribosomal protein L10-like"/>
    <property type="match status" value="1"/>
</dbReference>
<dbReference type="InterPro" id="IPR047865">
    <property type="entry name" value="Ribosomal_uL10_bac_type"/>
</dbReference>
<comment type="function">
    <text evidence="5">Forms part of the ribosomal stalk, playing a central role in the interaction of the ribosome with GTP-bound translation factors.</text>
</comment>
<dbReference type="PANTHER" id="PTHR11560">
    <property type="entry name" value="39S RIBOSOMAL PROTEIN L10, MITOCHONDRIAL"/>
    <property type="match status" value="1"/>
</dbReference>
<evidence type="ECO:0000256" key="3">
    <source>
        <dbReference type="ARBA" id="ARBA00023274"/>
    </source>
</evidence>
<evidence type="ECO:0000256" key="1">
    <source>
        <dbReference type="ARBA" id="ARBA00008889"/>
    </source>
</evidence>
<dbReference type="STRING" id="698762.SAMN00808754_0048"/>
<dbReference type="Proteomes" id="UP000192569">
    <property type="component" value="Chromosome I"/>
</dbReference>
<dbReference type="CDD" id="cd05797">
    <property type="entry name" value="Ribosomal_L10"/>
    <property type="match status" value="1"/>
</dbReference>
<dbReference type="OrthoDB" id="9808307at2"/>
<keyword evidence="3 5" id="KW-0687">Ribonucleoprotein</keyword>
<dbReference type="Gene3D" id="3.30.70.1730">
    <property type="match status" value="1"/>
</dbReference>
<protein>
    <recommendedName>
        <fullName evidence="4 5">Large ribosomal subunit protein uL10</fullName>
    </recommendedName>
</protein>
<dbReference type="GO" id="GO:0006412">
    <property type="term" value="P:translation"/>
    <property type="evidence" value="ECO:0007669"/>
    <property type="project" value="UniProtKB-UniRule"/>
</dbReference>
<dbReference type="GO" id="GO:0070180">
    <property type="term" value="F:large ribosomal subunit rRNA binding"/>
    <property type="evidence" value="ECO:0007669"/>
    <property type="project" value="UniProtKB-UniRule"/>
</dbReference>
<comment type="similarity">
    <text evidence="1 5">Belongs to the universal ribosomal protein uL10 family.</text>
</comment>
<dbReference type="Pfam" id="PF00466">
    <property type="entry name" value="Ribosomal_L10"/>
    <property type="match status" value="1"/>
</dbReference>
<evidence type="ECO:0000313" key="6">
    <source>
        <dbReference type="EMBL" id="SMB88793.1"/>
    </source>
</evidence>
<comment type="subunit">
    <text evidence="5">Part of the ribosomal stalk of the 50S ribosomal subunit. The N-terminus interacts with L11 and the large rRNA to form the base of the stalk. The C-terminus forms an elongated spine to which L12 dimers bind in a sequential fashion forming a multimeric L10(L12)X complex.</text>
</comment>
<organism evidence="6 7">
    <name type="scientific">Thermanaeromonas toyohensis ToBE</name>
    <dbReference type="NCBI Taxonomy" id="698762"/>
    <lineage>
        <taxon>Bacteria</taxon>
        <taxon>Bacillati</taxon>
        <taxon>Bacillota</taxon>
        <taxon>Clostridia</taxon>
        <taxon>Neomoorellales</taxon>
        <taxon>Neomoorellaceae</taxon>
        <taxon>Thermanaeromonas</taxon>
    </lineage>
</organism>
<dbReference type="Gene3D" id="6.10.250.290">
    <property type="match status" value="1"/>
</dbReference>
<dbReference type="InterPro" id="IPR001790">
    <property type="entry name" value="Ribosomal_uL10"/>
</dbReference>
<dbReference type="GO" id="GO:0015934">
    <property type="term" value="C:large ribosomal subunit"/>
    <property type="evidence" value="ECO:0007669"/>
    <property type="project" value="InterPro"/>
</dbReference>
<accession>A0A1W1V642</accession>
<gene>
    <name evidence="5" type="primary">rplJ</name>
    <name evidence="6" type="ORF">SAMN00808754_0048</name>
</gene>
<dbReference type="GO" id="GO:0003735">
    <property type="term" value="F:structural constituent of ribosome"/>
    <property type="evidence" value="ECO:0007669"/>
    <property type="project" value="InterPro"/>
</dbReference>
<keyword evidence="5" id="KW-0694">RNA-binding</keyword>
<dbReference type="PROSITE" id="PS01109">
    <property type="entry name" value="RIBOSOMAL_L10"/>
    <property type="match status" value="1"/>
</dbReference>
<evidence type="ECO:0000256" key="2">
    <source>
        <dbReference type="ARBA" id="ARBA00022980"/>
    </source>
</evidence>